<sequence>MDYSRQDLLDAYRRAGVCEGKVVYVTGNFGRLGRYESKDKATLFQDHFDVLMELLGETGTLVVPTHSFKLVNTDEPFDPHLTPSETGPFSDFIRQQDMACRQFHPFSSSTAIGAQAQEICGGKSRHVYGAGTPFDAMVKRDALFLALGKEARNSVSLVHHVELAAAVPYRYVKEFMKPVVRQEAVQVEPFYLHVLYRDMEVERDRNVTIMASFEQQHELHKVPLGRSFIESFSMSQFYDHVLQLMIENPFIWLRKEPQTKPFQK</sequence>
<keyword evidence="4 5" id="KW-0012">Acyltransferase</keyword>
<evidence type="ECO:0000256" key="5">
    <source>
        <dbReference type="RuleBase" id="RU365031"/>
    </source>
</evidence>
<dbReference type="PANTHER" id="PTHR11104:SF0">
    <property type="entry name" value="SPBETA PROPHAGE-DERIVED AMINOGLYCOSIDE N(3')-ACETYLTRANSFERASE-LIKE PROTEIN YOKD"/>
    <property type="match status" value="1"/>
</dbReference>
<dbReference type="SUPFAM" id="SSF110710">
    <property type="entry name" value="TTHA0583/YokD-like"/>
    <property type="match status" value="1"/>
</dbReference>
<proteinExistence type="inferred from homology"/>
<evidence type="ECO:0000256" key="3">
    <source>
        <dbReference type="ARBA" id="ARBA00022679"/>
    </source>
</evidence>
<comment type="catalytic activity">
    <reaction evidence="5">
        <text>a 2-deoxystreptamine antibiotic + acetyl-CoA = an N(3)-acetyl-2-deoxystreptamine antibiotic + CoA + H(+)</text>
        <dbReference type="Rhea" id="RHEA:12665"/>
        <dbReference type="ChEBI" id="CHEBI:15378"/>
        <dbReference type="ChEBI" id="CHEBI:57287"/>
        <dbReference type="ChEBI" id="CHEBI:57288"/>
        <dbReference type="ChEBI" id="CHEBI:57921"/>
        <dbReference type="ChEBI" id="CHEBI:77452"/>
        <dbReference type="EC" id="2.3.1.81"/>
    </reaction>
</comment>
<dbReference type="EMBL" id="JBHTMN010000014">
    <property type="protein sequence ID" value="MFD1384398.1"/>
    <property type="molecule type" value="Genomic_DNA"/>
</dbReference>
<keyword evidence="5" id="KW-0046">Antibiotic resistance</keyword>
<dbReference type="EC" id="2.3.1.-" evidence="5"/>
<dbReference type="Pfam" id="PF02522">
    <property type="entry name" value="Antibiotic_NAT"/>
    <property type="match status" value="1"/>
</dbReference>
<reference evidence="7" key="1">
    <citation type="journal article" date="2019" name="Int. J. Syst. Evol. Microbiol.">
        <title>The Global Catalogue of Microorganisms (GCM) 10K type strain sequencing project: providing services to taxonomists for standard genome sequencing and annotation.</title>
        <authorList>
            <consortium name="The Broad Institute Genomics Platform"/>
            <consortium name="The Broad Institute Genome Sequencing Center for Infectious Disease"/>
            <person name="Wu L."/>
            <person name="Ma J."/>
        </authorList>
    </citation>
    <scope>NUCLEOTIDE SEQUENCE [LARGE SCALE GENOMIC DNA]</scope>
    <source>
        <strain evidence="7">JCM 30774</strain>
    </source>
</reference>
<evidence type="ECO:0000256" key="1">
    <source>
        <dbReference type="ARBA" id="ARBA00006383"/>
    </source>
</evidence>
<dbReference type="RefSeq" id="WP_377368575.1">
    <property type="nucleotide sequence ID" value="NZ_JBHTMN010000014.1"/>
</dbReference>
<protein>
    <recommendedName>
        <fullName evidence="2 5">Aminoglycoside N(3)-acetyltransferase</fullName>
        <ecNumber evidence="5">2.3.1.-</ecNumber>
    </recommendedName>
</protein>
<keyword evidence="7" id="KW-1185">Reference proteome</keyword>
<name>A0ABW4B2H0_9GAMM</name>
<dbReference type="Proteomes" id="UP001597059">
    <property type="component" value="Unassembled WGS sequence"/>
</dbReference>
<evidence type="ECO:0000313" key="6">
    <source>
        <dbReference type="EMBL" id="MFD1384398.1"/>
    </source>
</evidence>
<organism evidence="6 7">
    <name type="scientific">Rhodanobacter aciditrophus</name>
    <dbReference type="NCBI Taxonomy" id="1623218"/>
    <lineage>
        <taxon>Bacteria</taxon>
        <taxon>Pseudomonadati</taxon>
        <taxon>Pseudomonadota</taxon>
        <taxon>Gammaproteobacteria</taxon>
        <taxon>Lysobacterales</taxon>
        <taxon>Rhodanobacteraceae</taxon>
        <taxon>Rhodanobacter</taxon>
    </lineage>
</organism>
<evidence type="ECO:0000313" key="7">
    <source>
        <dbReference type="Proteomes" id="UP001597059"/>
    </source>
</evidence>
<accession>A0ABW4B2H0</accession>
<keyword evidence="3 5" id="KW-0808">Transferase</keyword>
<gene>
    <name evidence="6" type="ORF">ACFQ45_13545</name>
</gene>
<comment type="caution">
    <text evidence="6">The sequence shown here is derived from an EMBL/GenBank/DDBJ whole genome shotgun (WGS) entry which is preliminary data.</text>
</comment>
<evidence type="ECO:0000256" key="4">
    <source>
        <dbReference type="ARBA" id="ARBA00023315"/>
    </source>
</evidence>
<dbReference type="InterPro" id="IPR003679">
    <property type="entry name" value="Amioglycoside_AcTrfase"/>
</dbReference>
<comment type="similarity">
    <text evidence="1 5">Belongs to the antibiotic N-acetyltransferase family.</text>
</comment>
<dbReference type="InterPro" id="IPR028345">
    <property type="entry name" value="Antibiotic_NAT-like"/>
</dbReference>
<dbReference type="PANTHER" id="PTHR11104">
    <property type="entry name" value="AMINOGLYCOSIDE N3-ACETYLTRANSFERASE"/>
    <property type="match status" value="1"/>
</dbReference>
<evidence type="ECO:0000256" key="2">
    <source>
        <dbReference type="ARBA" id="ARBA00012882"/>
    </source>
</evidence>